<name>A0A8H3AU54_9AGAM</name>
<protein>
    <recommendedName>
        <fullName evidence="3">GST N-terminal domain-containing protein</fullName>
    </recommendedName>
</protein>
<dbReference type="Gene3D" id="1.20.1050.10">
    <property type="match status" value="1"/>
</dbReference>
<accession>A0A8H3AU54</accession>
<dbReference type="SUPFAM" id="SSF47616">
    <property type="entry name" value="GST C-terminal domain-like"/>
    <property type="match status" value="1"/>
</dbReference>
<organism evidence="1 2">
    <name type="scientific">Rhizoctonia solani</name>
    <dbReference type="NCBI Taxonomy" id="456999"/>
    <lineage>
        <taxon>Eukaryota</taxon>
        <taxon>Fungi</taxon>
        <taxon>Dikarya</taxon>
        <taxon>Basidiomycota</taxon>
        <taxon>Agaricomycotina</taxon>
        <taxon>Agaricomycetes</taxon>
        <taxon>Cantharellales</taxon>
        <taxon>Ceratobasidiaceae</taxon>
        <taxon>Rhizoctonia</taxon>
    </lineage>
</organism>
<comment type="caution">
    <text evidence="1">The sequence shown here is derived from an EMBL/GenBank/DDBJ whole genome shotgun (WGS) entry which is preliminary data.</text>
</comment>
<reference evidence="1" key="1">
    <citation type="submission" date="2021-01" db="EMBL/GenBank/DDBJ databases">
        <authorList>
            <person name="Kaushik A."/>
        </authorList>
    </citation>
    <scope>NUCLEOTIDE SEQUENCE</scope>
    <source>
        <strain evidence="1">AG4-RS23</strain>
    </source>
</reference>
<dbReference type="EMBL" id="CAJMWY010000543">
    <property type="protein sequence ID" value="CAE6438271.1"/>
    <property type="molecule type" value="Genomic_DNA"/>
</dbReference>
<proteinExistence type="predicted"/>
<evidence type="ECO:0008006" key="3">
    <source>
        <dbReference type="Google" id="ProtNLM"/>
    </source>
</evidence>
<evidence type="ECO:0000313" key="1">
    <source>
        <dbReference type="EMBL" id="CAE6438271.1"/>
    </source>
</evidence>
<dbReference type="Proteomes" id="UP000663861">
    <property type="component" value="Unassembled WGS sequence"/>
</dbReference>
<sequence>MRNAPNHPAFPTMKVPALIVNSAGSRRSVFDSSIILQYLDTIAEPRDRLYPPSSDPGRIETLNFEALADGVLDAAWLIRAETIRPEGERSTQWIAGQMNKVRRGIEALSELPPPEFPSAKAVALACVLWYLNRRLPDFNWREVQGGKLDAWYKRALEHPAWVEEGDVPPS</sequence>
<gene>
    <name evidence="1" type="ORF">RDB_LOCUS35858</name>
</gene>
<dbReference type="AlphaFoldDB" id="A0A8H3AU54"/>
<dbReference type="InterPro" id="IPR036282">
    <property type="entry name" value="Glutathione-S-Trfase_C_sf"/>
</dbReference>
<evidence type="ECO:0000313" key="2">
    <source>
        <dbReference type="Proteomes" id="UP000663861"/>
    </source>
</evidence>